<keyword evidence="2 8" id="KW-0223">Dioxygenase</keyword>
<reference evidence="8" key="1">
    <citation type="submission" date="2023-03" db="EMBL/GenBank/DDBJ databases">
        <authorList>
            <person name="Steffen K."/>
            <person name="Cardenas P."/>
        </authorList>
    </citation>
    <scope>NUCLEOTIDE SEQUENCE</scope>
</reference>
<dbReference type="InterPro" id="IPR004574">
    <property type="entry name" value="Alkb"/>
</dbReference>
<comment type="cofactor">
    <cofactor evidence="5">
        <name>Fe(2+)</name>
        <dbReference type="ChEBI" id="CHEBI:29033"/>
    </cofactor>
    <text evidence="5">Binds 1 Fe(2+) ion per subunit.</text>
</comment>
<keyword evidence="4 5" id="KW-0408">Iron</keyword>
<evidence type="ECO:0000256" key="6">
    <source>
        <dbReference type="SAM" id="MobiDB-lite"/>
    </source>
</evidence>
<keyword evidence="3" id="KW-0560">Oxidoreductase</keyword>
<dbReference type="GO" id="GO:0035515">
    <property type="term" value="F:oxidative RNA demethylase activity"/>
    <property type="evidence" value="ECO:0007669"/>
    <property type="project" value="TreeGrafter"/>
</dbReference>
<dbReference type="Gene3D" id="2.60.120.590">
    <property type="entry name" value="Alpha-ketoglutarate-dependent dioxygenase AlkB-like"/>
    <property type="match status" value="1"/>
</dbReference>
<dbReference type="EMBL" id="CASHTH010003996">
    <property type="protein sequence ID" value="CAI8052203.1"/>
    <property type="molecule type" value="Genomic_DNA"/>
</dbReference>
<feature type="compositionally biased region" description="Low complexity" evidence="6">
    <location>
        <begin position="239"/>
        <end position="259"/>
    </location>
</feature>
<keyword evidence="1 5" id="KW-0479">Metal-binding</keyword>
<sequence>PAEDLFKETFKRYKKKNADLSDTIDLSRPTPVGPELIRLQDPVISSTDEAARLGLVPTDQWKIYSLPTTPGLLVIPNPFREGCQHYWVRKCLVDYPCLPNVCNLDTHVGREGTGQVWPHGRGEGREEDLLYKLRWTTLGYHYDWNTKQYYEDRKSPFPLDLAQLSSFILRVAGFPGFLAEAGIVNYYHLDSTLSGHTDHSERDLSHPLLSISFGQSAVFLVGGETKGLPAGIPRSPQDHLPTSHHPCSPSSSQSLSTGLPAQPWRHFATM</sequence>
<dbReference type="InterPro" id="IPR037151">
    <property type="entry name" value="AlkB-like_sf"/>
</dbReference>
<dbReference type="GO" id="GO:0005634">
    <property type="term" value="C:nucleus"/>
    <property type="evidence" value="ECO:0007669"/>
    <property type="project" value="TreeGrafter"/>
</dbReference>
<dbReference type="Proteomes" id="UP001174909">
    <property type="component" value="Unassembled WGS sequence"/>
</dbReference>
<dbReference type="PANTHER" id="PTHR16557:SF2">
    <property type="entry name" value="NUCLEIC ACID DIOXYGENASE ALKBH1"/>
    <property type="match status" value="1"/>
</dbReference>
<evidence type="ECO:0000259" key="7">
    <source>
        <dbReference type="Pfam" id="PF13532"/>
    </source>
</evidence>
<name>A0AA35TQX8_GEOBA</name>
<dbReference type="PANTHER" id="PTHR16557">
    <property type="entry name" value="ALKYLATED DNA REPAIR PROTEIN ALKB-RELATED"/>
    <property type="match status" value="1"/>
</dbReference>
<keyword evidence="9" id="KW-1185">Reference proteome</keyword>
<accession>A0AA35TQX8</accession>
<evidence type="ECO:0000313" key="8">
    <source>
        <dbReference type="EMBL" id="CAI8052203.1"/>
    </source>
</evidence>
<evidence type="ECO:0000256" key="1">
    <source>
        <dbReference type="ARBA" id="ARBA00022723"/>
    </source>
</evidence>
<feature type="binding site" evidence="5">
    <location>
        <position position="196"/>
    </location>
    <ligand>
        <name>Fe cation</name>
        <dbReference type="ChEBI" id="CHEBI:24875"/>
        <note>catalytic</note>
    </ligand>
</feature>
<evidence type="ECO:0000256" key="4">
    <source>
        <dbReference type="ARBA" id="ARBA00023004"/>
    </source>
</evidence>
<feature type="non-terminal residue" evidence="8">
    <location>
        <position position="270"/>
    </location>
</feature>
<evidence type="ECO:0000313" key="9">
    <source>
        <dbReference type="Proteomes" id="UP001174909"/>
    </source>
</evidence>
<comment type="caution">
    <text evidence="8">The sequence shown here is derived from an EMBL/GenBank/DDBJ whole genome shotgun (WGS) entry which is preliminary data.</text>
</comment>
<evidence type="ECO:0000256" key="2">
    <source>
        <dbReference type="ARBA" id="ARBA00022964"/>
    </source>
</evidence>
<proteinExistence type="predicted"/>
<dbReference type="Pfam" id="PF13532">
    <property type="entry name" value="2OG-FeII_Oxy_2"/>
    <property type="match status" value="1"/>
</dbReference>
<protein>
    <submittedName>
        <fullName evidence="8">Nucleic acid dioxygenase ALKBH1</fullName>
    </submittedName>
</protein>
<evidence type="ECO:0000256" key="5">
    <source>
        <dbReference type="PIRSR" id="PIRSR604574-2"/>
    </source>
</evidence>
<dbReference type="InterPro" id="IPR027450">
    <property type="entry name" value="AlkB-like"/>
</dbReference>
<dbReference type="GO" id="GO:0005737">
    <property type="term" value="C:cytoplasm"/>
    <property type="evidence" value="ECO:0007669"/>
    <property type="project" value="TreeGrafter"/>
</dbReference>
<dbReference type="AlphaFoldDB" id="A0AA35TQX8"/>
<dbReference type="SUPFAM" id="SSF51197">
    <property type="entry name" value="Clavaminate synthase-like"/>
    <property type="match status" value="1"/>
</dbReference>
<feature type="domain" description="Alpha-ketoglutarate-dependent dioxygenase AlkB-like" evidence="7">
    <location>
        <begin position="72"/>
        <end position="227"/>
    </location>
</feature>
<dbReference type="GO" id="GO:0035516">
    <property type="term" value="F:broad specificity oxidative DNA demethylase activity"/>
    <property type="evidence" value="ECO:0007669"/>
    <property type="project" value="TreeGrafter"/>
</dbReference>
<dbReference type="GO" id="GO:0035513">
    <property type="term" value="P:oxidative RNA demethylation"/>
    <property type="evidence" value="ECO:0007669"/>
    <property type="project" value="TreeGrafter"/>
</dbReference>
<evidence type="ECO:0000256" key="3">
    <source>
        <dbReference type="ARBA" id="ARBA00023002"/>
    </source>
</evidence>
<feature type="binding site" evidence="5">
    <location>
        <position position="198"/>
    </location>
    <ligand>
        <name>Fe cation</name>
        <dbReference type="ChEBI" id="CHEBI:24875"/>
        <note>catalytic</note>
    </ligand>
</feature>
<gene>
    <name evidence="8" type="ORF">GBAR_LOCUS28575</name>
</gene>
<dbReference type="GO" id="GO:0008198">
    <property type="term" value="F:ferrous iron binding"/>
    <property type="evidence" value="ECO:0007669"/>
    <property type="project" value="TreeGrafter"/>
</dbReference>
<feature type="region of interest" description="Disordered" evidence="6">
    <location>
        <begin position="230"/>
        <end position="259"/>
    </location>
</feature>
<organism evidence="8 9">
    <name type="scientific">Geodia barretti</name>
    <name type="common">Barrett's horny sponge</name>
    <dbReference type="NCBI Taxonomy" id="519541"/>
    <lineage>
        <taxon>Eukaryota</taxon>
        <taxon>Metazoa</taxon>
        <taxon>Porifera</taxon>
        <taxon>Demospongiae</taxon>
        <taxon>Heteroscleromorpha</taxon>
        <taxon>Tetractinellida</taxon>
        <taxon>Astrophorina</taxon>
        <taxon>Geodiidae</taxon>
        <taxon>Geodia</taxon>
    </lineage>
</organism>